<sequence length="211" mass="23574">MSPGNPPWYEIDEDGEIMILEVPARLKTHPEVIRRGFELEPATPCKIGVVYRTSVLKEPLYYIKILDTDTDEAAVFQRLSHYCRDPRNHTIPGELTPPDAGHPLLITPSLSHFETLALAGSDSRLHRTLSMFLQLMEGYNSAQKLLIAQDICLGNVVAAHWGTHHYPGVKPGKVYFIDFGSSLQLPLGPGQQHAITLPPEPVPPRVRHHNL</sequence>
<dbReference type="EMBL" id="JAPEVG010000269">
    <property type="protein sequence ID" value="KAJ8469924.1"/>
    <property type="molecule type" value="Genomic_DNA"/>
</dbReference>
<name>A0AAD7TN50_9APHY</name>
<proteinExistence type="predicted"/>
<protein>
    <submittedName>
        <fullName evidence="2">Uncharacterized protein</fullName>
    </submittedName>
</protein>
<evidence type="ECO:0000256" key="1">
    <source>
        <dbReference type="SAM" id="MobiDB-lite"/>
    </source>
</evidence>
<feature type="region of interest" description="Disordered" evidence="1">
    <location>
        <begin position="190"/>
        <end position="211"/>
    </location>
</feature>
<keyword evidence="3" id="KW-1185">Reference proteome</keyword>
<reference evidence="2" key="1">
    <citation type="submission" date="2022-11" db="EMBL/GenBank/DDBJ databases">
        <title>Genome Sequence of Cubamyces cubensis.</title>
        <authorList>
            <person name="Buettner E."/>
        </authorList>
    </citation>
    <scope>NUCLEOTIDE SEQUENCE</scope>
    <source>
        <strain evidence="2">MPL-01</strain>
    </source>
</reference>
<dbReference type="AlphaFoldDB" id="A0AAD7TN50"/>
<evidence type="ECO:0000313" key="3">
    <source>
        <dbReference type="Proteomes" id="UP001215151"/>
    </source>
</evidence>
<dbReference type="Proteomes" id="UP001215151">
    <property type="component" value="Unassembled WGS sequence"/>
</dbReference>
<accession>A0AAD7TN50</accession>
<comment type="caution">
    <text evidence="2">The sequence shown here is derived from an EMBL/GenBank/DDBJ whole genome shotgun (WGS) entry which is preliminary data.</text>
</comment>
<evidence type="ECO:0000313" key="2">
    <source>
        <dbReference type="EMBL" id="KAJ8469924.1"/>
    </source>
</evidence>
<gene>
    <name evidence="2" type="ORF">ONZ51_g8668</name>
</gene>
<organism evidence="2 3">
    <name type="scientific">Trametes cubensis</name>
    <dbReference type="NCBI Taxonomy" id="1111947"/>
    <lineage>
        <taxon>Eukaryota</taxon>
        <taxon>Fungi</taxon>
        <taxon>Dikarya</taxon>
        <taxon>Basidiomycota</taxon>
        <taxon>Agaricomycotina</taxon>
        <taxon>Agaricomycetes</taxon>
        <taxon>Polyporales</taxon>
        <taxon>Polyporaceae</taxon>
        <taxon>Trametes</taxon>
    </lineage>
</organism>